<evidence type="ECO:0000313" key="2">
    <source>
        <dbReference type="EMBL" id="SSX31129.1"/>
    </source>
</evidence>
<accession>A0A336MPR4</accession>
<feature type="region of interest" description="Disordered" evidence="1">
    <location>
        <begin position="1"/>
        <end position="65"/>
    </location>
</feature>
<sequence length="372" mass="42064">MSNKRKVKDAGLLEHTPKQKARLTSSIKNRNNESPINEPGLETPPSTCCSTPKSQYSDDSLSQDYSPSVDVIWKSKRTPKERRRRITTPKFAQALAKEKFERNKLDFEKRRKMGSLIPERKPGELSALEKFKLGIKRLATLKDEDDSSKSPKSSKASPSFNKKKENVTKSFTFGLSDDSDDADDPQSSWNSYFRKLDTLKENQQQSPSTPNKRSIDDSWRKTKSAHELNTSTSSLSHNKSISEPQKDLFDDSINDSLLRQCTQQIENKLKEKENSEKSPPKPKSIEFGNDLDNDSFDELLSSFPLDEIVQQCTQQQTATKKNSFSRHSSMPCQSNISSYVIFDGISKNNGITSQNCGPNTAKGNFKFNGKNR</sequence>
<feature type="region of interest" description="Disordered" evidence="1">
    <location>
        <begin position="140"/>
        <end position="248"/>
    </location>
</feature>
<proteinExistence type="predicted"/>
<feature type="compositionally biased region" description="Low complexity" evidence="1">
    <location>
        <begin position="54"/>
        <end position="65"/>
    </location>
</feature>
<feature type="compositionally biased region" description="Basic and acidic residues" evidence="1">
    <location>
        <begin position="268"/>
        <end position="279"/>
    </location>
</feature>
<reference evidence="2" key="1">
    <citation type="submission" date="2018-07" db="EMBL/GenBank/DDBJ databases">
        <authorList>
            <person name="Quirk P.G."/>
            <person name="Krulwich T.A."/>
        </authorList>
    </citation>
    <scope>NUCLEOTIDE SEQUENCE</scope>
</reference>
<protein>
    <submittedName>
        <fullName evidence="2">CSON003361 protein</fullName>
    </submittedName>
</protein>
<feature type="region of interest" description="Disordered" evidence="1">
    <location>
        <begin position="103"/>
        <end position="123"/>
    </location>
</feature>
<organism evidence="2">
    <name type="scientific">Culicoides sonorensis</name>
    <name type="common">Biting midge</name>
    <dbReference type="NCBI Taxonomy" id="179676"/>
    <lineage>
        <taxon>Eukaryota</taxon>
        <taxon>Metazoa</taxon>
        <taxon>Ecdysozoa</taxon>
        <taxon>Arthropoda</taxon>
        <taxon>Hexapoda</taxon>
        <taxon>Insecta</taxon>
        <taxon>Pterygota</taxon>
        <taxon>Neoptera</taxon>
        <taxon>Endopterygota</taxon>
        <taxon>Diptera</taxon>
        <taxon>Nematocera</taxon>
        <taxon>Chironomoidea</taxon>
        <taxon>Ceratopogonidae</taxon>
        <taxon>Ceratopogoninae</taxon>
        <taxon>Culicoides</taxon>
        <taxon>Monoculicoides</taxon>
    </lineage>
</organism>
<gene>
    <name evidence="2" type="primary">CSON003361</name>
</gene>
<feature type="compositionally biased region" description="Basic and acidic residues" evidence="1">
    <location>
        <begin position="8"/>
        <end position="17"/>
    </location>
</feature>
<feature type="compositionally biased region" description="Polar residues" evidence="1">
    <location>
        <begin position="44"/>
        <end position="53"/>
    </location>
</feature>
<feature type="compositionally biased region" description="Polar residues" evidence="1">
    <location>
        <begin position="201"/>
        <end position="212"/>
    </location>
</feature>
<feature type="compositionally biased region" description="Low complexity" evidence="1">
    <location>
        <begin position="150"/>
        <end position="160"/>
    </location>
</feature>
<feature type="region of interest" description="Disordered" evidence="1">
    <location>
        <begin position="268"/>
        <end position="291"/>
    </location>
</feature>
<dbReference type="AlphaFoldDB" id="A0A336MPR4"/>
<feature type="compositionally biased region" description="Basic and acidic residues" evidence="1">
    <location>
        <begin position="213"/>
        <end position="226"/>
    </location>
</feature>
<dbReference type="VEuPathDB" id="VectorBase:CSON003361"/>
<name>A0A336MPR4_CULSO</name>
<evidence type="ECO:0000256" key="1">
    <source>
        <dbReference type="SAM" id="MobiDB-lite"/>
    </source>
</evidence>
<feature type="compositionally biased region" description="Polar residues" evidence="1">
    <location>
        <begin position="22"/>
        <end position="35"/>
    </location>
</feature>
<dbReference type="EMBL" id="UFQT01001602">
    <property type="protein sequence ID" value="SSX31129.1"/>
    <property type="molecule type" value="Genomic_DNA"/>
</dbReference>
<feature type="compositionally biased region" description="Polar residues" evidence="1">
    <location>
        <begin position="227"/>
        <end position="243"/>
    </location>
</feature>